<feature type="region of interest" description="Disordered" evidence="1">
    <location>
        <begin position="22"/>
        <end position="82"/>
    </location>
</feature>
<evidence type="ECO:0000313" key="2">
    <source>
        <dbReference type="EMBL" id="GHC79760.1"/>
    </source>
</evidence>
<gene>
    <name evidence="2" type="ORF">GCM10010334_06260</name>
</gene>
<evidence type="ECO:0000256" key="1">
    <source>
        <dbReference type="SAM" id="MobiDB-lite"/>
    </source>
</evidence>
<reference evidence="2" key="1">
    <citation type="journal article" date="2014" name="Int. J. Syst. Evol. Microbiol.">
        <title>Complete genome sequence of Corynebacterium casei LMG S-19264T (=DSM 44701T), isolated from a smear-ripened cheese.</title>
        <authorList>
            <consortium name="US DOE Joint Genome Institute (JGI-PGF)"/>
            <person name="Walter F."/>
            <person name="Albersmeier A."/>
            <person name="Kalinowski J."/>
            <person name="Ruckert C."/>
        </authorList>
    </citation>
    <scope>NUCLEOTIDE SEQUENCE</scope>
    <source>
        <strain evidence="2">JCM 4637</strain>
    </source>
</reference>
<sequence>MWVLLVAVALFAALVVPRVLSKEGEDRPSQAAGVSLGVPKKSGEGAAKGSPDAAKGGGGPVPGSSGAGEASGDGSGGEEREADRAAIGEAFAAVRAGDCLALFDTGGGWNTRIPQKVGCGGDAGLTRVSAVRSGWSACPTGDGLSYVVHRSDKGKRVLCLTRQYKAGYCVLAEKGTGAAGATMRLGSMTAVDCKSKKLVKPYDTVLHITGVYGPGTGRTGCSRAVDDKTFYWFWRVKGDDTLLCTMVYQG</sequence>
<organism evidence="2 3">
    <name type="scientific">Streptomyces finlayi</name>
    <dbReference type="NCBI Taxonomy" id="67296"/>
    <lineage>
        <taxon>Bacteria</taxon>
        <taxon>Bacillati</taxon>
        <taxon>Actinomycetota</taxon>
        <taxon>Actinomycetes</taxon>
        <taxon>Kitasatosporales</taxon>
        <taxon>Streptomycetaceae</taxon>
        <taxon>Streptomyces</taxon>
    </lineage>
</organism>
<protein>
    <submittedName>
        <fullName evidence="2">Uncharacterized protein</fullName>
    </submittedName>
</protein>
<proteinExistence type="predicted"/>
<name>A0A918WT35_9ACTN</name>
<dbReference type="Proteomes" id="UP000638353">
    <property type="component" value="Unassembled WGS sequence"/>
</dbReference>
<reference evidence="2" key="2">
    <citation type="submission" date="2020-09" db="EMBL/GenBank/DDBJ databases">
        <authorList>
            <person name="Sun Q."/>
            <person name="Ohkuma M."/>
        </authorList>
    </citation>
    <scope>NUCLEOTIDE SEQUENCE</scope>
    <source>
        <strain evidence="2">JCM 4637</strain>
    </source>
</reference>
<dbReference type="AlphaFoldDB" id="A0A918WT35"/>
<feature type="compositionally biased region" description="Gly residues" evidence="1">
    <location>
        <begin position="55"/>
        <end position="75"/>
    </location>
</feature>
<accession>A0A918WT35</accession>
<dbReference type="EMBL" id="BMVC01000001">
    <property type="protein sequence ID" value="GHC79760.1"/>
    <property type="molecule type" value="Genomic_DNA"/>
</dbReference>
<evidence type="ECO:0000313" key="3">
    <source>
        <dbReference type="Proteomes" id="UP000638353"/>
    </source>
</evidence>
<comment type="caution">
    <text evidence="2">The sequence shown here is derived from an EMBL/GenBank/DDBJ whole genome shotgun (WGS) entry which is preliminary data.</text>
</comment>